<evidence type="ECO:0000313" key="7">
    <source>
        <dbReference type="Proteomes" id="UP000039865"/>
    </source>
</evidence>
<evidence type="ECO:0000256" key="1">
    <source>
        <dbReference type="ARBA" id="ARBA00009921"/>
    </source>
</evidence>
<dbReference type="OMA" id="YMPLVNN"/>
<accession>A0A078A163</accession>
<dbReference type="EMBL" id="CCKQ01004664">
    <property type="protein sequence ID" value="CDW75820.1"/>
    <property type="molecule type" value="Genomic_DNA"/>
</dbReference>
<evidence type="ECO:0000313" key="6">
    <source>
        <dbReference type="EMBL" id="CDW75820.1"/>
    </source>
</evidence>
<comment type="similarity">
    <text evidence="1">Belongs to the oligoribonuclease family.</text>
</comment>
<evidence type="ECO:0000256" key="2">
    <source>
        <dbReference type="ARBA" id="ARBA00022722"/>
    </source>
</evidence>
<dbReference type="CDD" id="cd06135">
    <property type="entry name" value="Orn"/>
    <property type="match status" value="1"/>
</dbReference>
<sequence length="196" mass="22977">MNQHQMQQNLQFSIYDKPVVWIDLEMTGLDITKEKILEIGIVVTDERFNKQTLGPNLIVKCDEFTLSNMDEWNQSHHQKSGLIEQVKKSSIDIVDAEQVILGFLHDLNVPYNSGSLAGNCIHTDRKFIQKYMPNLFNFLSHKIIDVTTFKQLCWRWNNQVFKQRPKKLGGHRAHDDILESIEEMKHYVQFFVKKSS</sequence>
<reference evidence="6 7" key="1">
    <citation type="submission" date="2014-06" db="EMBL/GenBank/DDBJ databases">
        <authorList>
            <person name="Swart Estienne"/>
        </authorList>
    </citation>
    <scope>NUCLEOTIDE SEQUENCE [LARGE SCALE GENOMIC DNA]</scope>
    <source>
        <strain evidence="6 7">130c</strain>
    </source>
</reference>
<dbReference type="AlphaFoldDB" id="A0A078A163"/>
<evidence type="ECO:0000259" key="5">
    <source>
        <dbReference type="SMART" id="SM00479"/>
    </source>
</evidence>
<dbReference type="InterPro" id="IPR012337">
    <property type="entry name" value="RNaseH-like_sf"/>
</dbReference>
<keyword evidence="7" id="KW-1185">Reference proteome</keyword>
<dbReference type="InterPro" id="IPR022894">
    <property type="entry name" value="Oligoribonuclease"/>
</dbReference>
<dbReference type="PANTHER" id="PTHR11046:SF0">
    <property type="entry name" value="OLIGORIBONUCLEASE, MITOCHONDRIAL"/>
    <property type="match status" value="1"/>
</dbReference>
<dbReference type="SMART" id="SM00479">
    <property type="entry name" value="EXOIII"/>
    <property type="match status" value="1"/>
</dbReference>
<dbReference type="Gene3D" id="3.30.420.10">
    <property type="entry name" value="Ribonuclease H-like superfamily/Ribonuclease H"/>
    <property type="match status" value="1"/>
</dbReference>
<evidence type="ECO:0000256" key="3">
    <source>
        <dbReference type="ARBA" id="ARBA00022801"/>
    </source>
</evidence>
<keyword evidence="2" id="KW-0540">Nuclease</keyword>
<keyword evidence="3" id="KW-0378">Hydrolase</keyword>
<dbReference type="Proteomes" id="UP000039865">
    <property type="component" value="Unassembled WGS sequence"/>
</dbReference>
<dbReference type="GO" id="GO:0003676">
    <property type="term" value="F:nucleic acid binding"/>
    <property type="evidence" value="ECO:0007669"/>
    <property type="project" value="InterPro"/>
</dbReference>
<organism evidence="6 7">
    <name type="scientific">Stylonychia lemnae</name>
    <name type="common">Ciliate</name>
    <dbReference type="NCBI Taxonomy" id="5949"/>
    <lineage>
        <taxon>Eukaryota</taxon>
        <taxon>Sar</taxon>
        <taxon>Alveolata</taxon>
        <taxon>Ciliophora</taxon>
        <taxon>Intramacronucleata</taxon>
        <taxon>Spirotrichea</taxon>
        <taxon>Stichotrichia</taxon>
        <taxon>Sporadotrichida</taxon>
        <taxon>Oxytrichidae</taxon>
        <taxon>Stylonychinae</taxon>
        <taxon>Stylonychia</taxon>
    </lineage>
</organism>
<dbReference type="InterPro" id="IPR013520">
    <property type="entry name" value="Ribonucl_H"/>
</dbReference>
<protein>
    <submittedName>
        <fullName evidence="6">Exonuclease rnase t and dna polymerase iii</fullName>
    </submittedName>
</protein>
<name>A0A078A163_STYLE</name>
<proteinExistence type="inferred from homology"/>
<dbReference type="SUPFAM" id="SSF53098">
    <property type="entry name" value="Ribonuclease H-like"/>
    <property type="match status" value="1"/>
</dbReference>
<feature type="domain" description="Exonuclease" evidence="5">
    <location>
        <begin position="18"/>
        <end position="193"/>
    </location>
</feature>
<gene>
    <name evidence="6" type="primary">Contig19023.g20176</name>
    <name evidence="6" type="ORF">STYLEM_4815</name>
</gene>
<dbReference type="NCBIfam" id="NF003765">
    <property type="entry name" value="PRK05359.1"/>
    <property type="match status" value="1"/>
</dbReference>
<keyword evidence="4 6" id="KW-0269">Exonuclease</keyword>
<dbReference type="InterPro" id="IPR036397">
    <property type="entry name" value="RNaseH_sf"/>
</dbReference>
<dbReference type="GO" id="GO:0000175">
    <property type="term" value="F:3'-5'-RNA exonuclease activity"/>
    <property type="evidence" value="ECO:0007669"/>
    <property type="project" value="InterPro"/>
</dbReference>
<evidence type="ECO:0000256" key="4">
    <source>
        <dbReference type="ARBA" id="ARBA00022839"/>
    </source>
</evidence>
<dbReference type="OrthoDB" id="270189at2759"/>
<dbReference type="Pfam" id="PF00929">
    <property type="entry name" value="RNase_T"/>
    <property type="match status" value="1"/>
</dbReference>
<dbReference type="PANTHER" id="PTHR11046">
    <property type="entry name" value="OLIGORIBONUCLEASE, MITOCHONDRIAL"/>
    <property type="match status" value="1"/>
</dbReference>
<dbReference type="InParanoid" id="A0A078A163"/>